<evidence type="ECO:0000313" key="1">
    <source>
        <dbReference type="EMBL" id="ATU84077.1"/>
    </source>
</evidence>
<sequence length="66" mass="7226">MGLPPIIVNRRVTSPILELKNATSSGASYIPPFCAHLSRIFNRQILAITAPVSSSKTYSTCFNKFV</sequence>
<reference evidence="1" key="1">
    <citation type="journal article" date="2018" name="Aquaculture">
        <title>Complete genome sequence of a white spot syndrome virus associated with a disease incursion in Australia.</title>
        <authorList>
            <person name="Oakey J."/>
            <person name="Smith C.S."/>
        </authorList>
    </citation>
    <scope>NUCLEOTIDE SEQUENCE [LARGE SCALE GENOMIC DNA]</scope>
    <source>
        <strain evidence="1">WSSV-AU</strain>
    </source>
</reference>
<dbReference type="EMBL" id="MF768985">
    <property type="protein sequence ID" value="ATU84077.1"/>
    <property type="molecule type" value="Genomic_DNA"/>
</dbReference>
<name>A0A2D3I6Q5_9VIRU</name>
<proteinExistence type="predicted"/>
<organism evidence="1">
    <name type="scientific">White spot syndrome virus</name>
    <dbReference type="NCBI Taxonomy" id="342409"/>
    <lineage>
        <taxon>Viruses</taxon>
        <taxon>Viruses incertae sedis</taxon>
        <taxon>Naldaviricetes</taxon>
        <taxon>Nimaviridae</taxon>
        <taxon>Whispovirus</taxon>
    </lineage>
</organism>
<accession>A0A2D3I6Q5</accession>
<protein>
    <submittedName>
        <fullName evidence="1">ORF1091</fullName>
    </submittedName>
</protein>
<dbReference type="Proteomes" id="UP000267516">
    <property type="component" value="Segment"/>
</dbReference>